<dbReference type="PANTHER" id="PTHR33309">
    <property type="entry name" value="KERATIN, ULTRA HIGH-SULFUR MATRIX PROTEIN-LIKE"/>
    <property type="match status" value="1"/>
</dbReference>
<evidence type="ECO:0000313" key="4">
    <source>
        <dbReference type="Proteomes" id="UP000078492"/>
    </source>
</evidence>
<feature type="compositionally biased region" description="Basic residues" evidence="1">
    <location>
        <begin position="1"/>
        <end position="11"/>
    </location>
</feature>
<dbReference type="AlphaFoldDB" id="A0A151IZW0"/>
<keyword evidence="4" id="KW-1185">Reference proteome</keyword>
<evidence type="ECO:0000313" key="3">
    <source>
        <dbReference type="EMBL" id="KYN14574.1"/>
    </source>
</evidence>
<feature type="region of interest" description="Disordered" evidence="1">
    <location>
        <begin position="532"/>
        <end position="561"/>
    </location>
</feature>
<sequence>RRSKISNRRPLNRFEAEQDSEKVSTSAKKLKSSKFNNDVPVDDTFGYRILHFAAFVSAISACLVCRTCGKDVILSETNKRGLGFKVIISCGNCEDKYCSSSPYIKNGYEINKGITFVMRILGIGLQGMKKFCAFMDLAAPIFYSFYDSIVQTIAIATDSVRFMSMKQAAKEEKEISITKGQTHGIMVSGDGSWRKRGYSSLYRIVTLIGYHTAKVIDIIVKSKYCKSCEYWEKHADSAEYEEWATTHTENCQSNHSGSAGKIEVDGVLEMFQRLIELHDVKYTNYIDDGDSTTFKGVTDSKPYGDIIVKKKECIAHIQKRMGTCLRNLKKSTKGLCGKGKLTGKLIDELTIYCGLSIRRNANSVENMKKEIWATLYHKLSTDENSLHGNCPQCANSWCSWQEACAENNLNSYKHKPALPIEVFNAIKPIYEDLSRDDLLERCLGGYNQNNNECFNSILWNIAPKNISSGKKVLDIATDVAVCTFNDGLSAVMKIMEVLQFTIGSNCYNFCVEADAARIRLAEVQMSDAAKEARSASKSTKKAGEYENTNTEGQLYGAGIAD</sequence>
<organism evidence="3 4">
    <name type="scientific">Trachymyrmex cornetzi</name>
    <dbReference type="NCBI Taxonomy" id="471704"/>
    <lineage>
        <taxon>Eukaryota</taxon>
        <taxon>Metazoa</taxon>
        <taxon>Ecdysozoa</taxon>
        <taxon>Arthropoda</taxon>
        <taxon>Hexapoda</taxon>
        <taxon>Insecta</taxon>
        <taxon>Pterygota</taxon>
        <taxon>Neoptera</taxon>
        <taxon>Endopterygota</taxon>
        <taxon>Hymenoptera</taxon>
        <taxon>Apocrita</taxon>
        <taxon>Aculeata</taxon>
        <taxon>Formicoidea</taxon>
        <taxon>Formicidae</taxon>
        <taxon>Myrmicinae</taxon>
        <taxon>Trachymyrmex</taxon>
    </lineage>
</organism>
<evidence type="ECO:0000256" key="1">
    <source>
        <dbReference type="SAM" id="MobiDB-lite"/>
    </source>
</evidence>
<dbReference type="Proteomes" id="UP000078492">
    <property type="component" value="Unassembled WGS sequence"/>
</dbReference>
<proteinExistence type="predicted"/>
<feature type="region of interest" description="Disordered" evidence="1">
    <location>
        <begin position="1"/>
        <end position="20"/>
    </location>
</feature>
<dbReference type="EMBL" id="KQ980678">
    <property type="protein sequence ID" value="KYN14574.1"/>
    <property type="molecule type" value="Genomic_DNA"/>
</dbReference>
<feature type="non-terminal residue" evidence="3">
    <location>
        <position position="1"/>
    </location>
</feature>
<protein>
    <recommendedName>
        <fullName evidence="2">Mutator-like transposase domain-containing protein</fullName>
    </recommendedName>
</protein>
<dbReference type="Pfam" id="PF20700">
    <property type="entry name" value="Mutator"/>
    <property type="match status" value="1"/>
</dbReference>
<accession>A0A151IZW0</accession>
<evidence type="ECO:0000259" key="2">
    <source>
        <dbReference type="Pfam" id="PF20700"/>
    </source>
</evidence>
<gene>
    <name evidence="3" type="ORF">ALC57_13208</name>
</gene>
<dbReference type="InterPro" id="IPR049012">
    <property type="entry name" value="Mutator_transp_dom"/>
</dbReference>
<name>A0A151IZW0_9HYME</name>
<dbReference type="PANTHER" id="PTHR33309:SF3">
    <property type="entry name" value="CCHC-TYPE DOMAIN-CONTAINING PROTEIN"/>
    <property type="match status" value="1"/>
</dbReference>
<reference evidence="3 4" key="1">
    <citation type="submission" date="2015-09" db="EMBL/GenBank/DDBJ databases">
        <title>Trachymyrmex cornetzi WGS genome.</title>
        <authorList>
            <person name="Nygaard S."/>
            <person name="Hu H."/>
            <person name="Boomsma J."/>
            <person name="Zhang G."/>
        </authorList>
    </citation>
    <scope>NUCLEOTIDE SEQUENCE [LARGE SCALE GENOMIC DNA]</scope>
    <source>
        <strain evidence="3">Tcor2-1</strain>
        <tissue evidence="3">Whole body</tissue>
    </source>
</reference>
<feature type="domain" description="Mutator-like transposase" evidence="2">
    <location>
        <begin position="46"/>
        <end position="398"/>
    </location>
</feature>